<proteinExistence type="predicted"/>
<keyword evidence="10" id="KW-0539">Nucleus</keyword>
<evidence type="ECO:0000256" key="9">
    <source>
        <dbReference type="ARBA" id="ARBA00023204"/>
    </source>
</evidence>
<evidence type="ECO:0000256" key="2">
    <source>
        <dbReference type="ARBA" id="ARBA00022741"/>
    </source>
</evidence>
<feature type="region of interest" description="Disordered" evidence="11">
    <location>
        <begin position="306"/>
        <end position="334"/>
    </location>
</feature>
<evidence type="ECO:0000256" key="1">
    <source>
        <dbReference type="ARBA" id="ARBA00004123"/>
    </source>
</evidence>
<evidence type="ECO:0000256" key="4">
    <source>
        <dbReference type="ARBA" id="ARBA00022801"/>
    </source>
</evidence>
<dbReference type="GO" id="GO:0043564">
    <property type="term" value="C:Ku70:Ku80 complex"/>
    <property type="evidence" value="ECO:0007669"/>
    <property type="project" value="TreeGrafter"/>
</dbReference>
<dbReference type="SUPFAM" id="SSF53300">
    <property type="entry name" value="vWA-like"/>
    <property type="match status" value="2"/>
</dbReference>
<feature type="compositionally biased region" description="Acidic residues" evidence="11">
    <location>
        <begin position="116"/>
        <end position="128"/>
    </location>
</feature>
<dbReference type="Gene3D" id="3.40.50.410">
    <property type="entry name" value="von Willebrand factor, type A domain"/>
    <property type="match status" value="1"/>
</dbReference>
<dbReference type="GO" id="GO:0006303">
    <property type="term" value="P:double-strand break repair via nonhomologous end joining"/>
    <property type="evidence" value="ECO:0007669"/>
    <property type="project" value="InterPro"/>
</dbReference>
<dbReference type="SUPFAM" id="SSF100939">
    <property type="entry name" value="SPOC domain-like"/>
    <property type="match status" value="1"/>
</dbReference>
<dbReference type="AlphaFoldDB" id="A0A7S3V9B7"/>
<dbReference type="GO" id="GO:0003690">
    <property type="term" value="F:double-stranded DNA binding"/>
    <property type="evidence" value="ECO:0007669"/>
    <property type="project" value="TreeGrafter"/>
</dbReference>
<keyword evidence="4" id="KW-0378">Hydrolase</keyword>
<dbReference type="InterPro" id="IPR016194">
    <property type="entry name" value="SPOC-like_C_dom_sf"/>
</dbReference>
<feature type="compositionally biased region" description="Low complexity" evidence="11">
    <location>
        <begin position="46"/>
        <end position="56"/>
    </location>
</feature>
<feature type="region of interest" description="Disordered" evidence="11">
    <location>
        <begin position="1"/>
        <end position="59"/>
    </location>
</feature>
<evidence type="ECO:0000256" key="10">
    <source>
        <dbReference type="ARBA" id="ARBA00023242"/>
    </source>
</evidence>
<dbReference type="SMART" id="SM00559">
    <property type="entry name" value="Ku78"/>
    <property type="match status" value="1"/>
</dbReference>
<keyword evidence="8" id="KW-0233">DNA recombination</keyword>
<evidence type="ECO:0000256" key="8">
    <source>
        <dbReference type="ARBA" id="ARBA00023172"/>
    </source>
</evidence>
<evidence type="ECO:0000256" key="5">
    <source>
        <dbReference type="ARBA" id="ARBA00022806"/>
    </source>
</evidence>
<feature type="domain" description="Ku" evidence="12">
    <location>
        <begin position="458"/>
        <end position="613"/>
    </location>
</feature>
<dbReference type="Pfam" id="PF02735">
    <property type="entry name" value="Ku"/>
    <property type="match status" value="1"/>
</dbReference>
<dbReference type="GO" id="GO:0004386">
    <property type="term" value="F:helicase activity"/>
    <property type="evidence" value="ECO:0007669"/>
    <property type="project" value="UniProtKB-KW"/>
</dbReference>
<dbReference type="GO" id="GO:0042162">
    <property type="term" value="F:telomeric DNA binding"/>
    <property type="evidence" value="ECO:0007669"/>
    <property type="project" value="TreeGrafter"/>
</dbReference>
<gene>
    <name evidence="13" type="ORF">CDEB00056_LOCUS9835</name>
</gene>
<keyword evidence="5" id="KW-0347">Helicase</keyword>
<feature type="region of interest" description="Disordered" evidence="11">
    <location>
        <begin position="95"/>
        <end position="154"/>
    </location>
</feature>
<keyword evidence="2" id="KW-0547">Nucleotide-binding</keyword>
<keyword evidence="7" id="KW-0238">DNA-binding</keyword>
<feature type="compositionally biased region" description="Basic and acidic residues" evidence="11">
    <location>
        <begin position="95"/>
        <end position="108"/>
    </location>
</feature>
<organism evidence="13">
    <name type="scientific">Chaetoceros debilis</name>
    <dbReference type="NCBI Taxonomy" id="122233"/>
    <lineage>
        <taxon>Eukaryota</taxon>
        <taxon>Sar</taxon>
        <taxon>Stramenopiles</taxon>
        <taxon>Ochrophyta</taxon>
        <taxon>Bacillariophyta</taxon>
        <taxon>Coscinodiscophyceae</taxon>
        <taxon>Chaetocerotophycidae</taxon>
        <taxon>Chaetocerotales</taxon>
        <taxon>Chaetocerotaceae</taxon>
        <taxon>Chaetoceros</taxon>
    </lineage>
</organism>
<dbReference type="PANTHER" id="PTHR12604:SF4">
    <property type="entry name" value="X-RAY REPAIR CROSS-COMPLEMENTING PROTEIN 5"/>
    <property type="match status" value="1"/>
</dbReference>
<feature type="compositionally biased region" description="Polar residues" evidence="11">
    <location>
        <begin position="15"/>
        <end position="26"/>
    </location>
</feature>
<dbReference type="PANTHER" id="PTHR12604">
    <property type="entry name" value="KU AUTOANTIGEN DNA HELICASE"/>
    <property type="match status" value="1"/>
</dbReference>
<dbReference type="GO" id="GO:0005524">
    <property type="term" value="F:ATP binding"/>
    <property type="evidence" value="ECO:0007669"/>
    <property type="project" value="UniProtKB-KW"/>
</dbReference>
<sequence length="719" mass="79216">MSRPSKQAIVYIIDSSPSMAQPYPNSDTEDGEHADKDSDGQGQGQGQSQSQSQSQSRLSAAKEALEGLITSVMIQSKTNEVGVIVLRTRDTDHHLCPLEERQRQRQESISEGQVDPSEDNDDDDDDDDNVGKFGNGDNAADNVKNDKDEEEKGSGLDLNLDLQLVYPNIIELSPVQRPSIDLLRQIRKIEIADVDADSDRDANANARAHKPIPHRSGGFCDGIMLAADAIYKRTNGKRFQRKIILLTDAEREVEIRWEDLDEVVEGLRDMECELTVVGLDFTMSAKFEHAAPLDIVSSANDVVVLGNDGDNSGGHDNSNNKSIGESEDDNMNVEKLDRDAEKKRLAMIKSDNEMFLVSLTKYTGGSVHAANTIQQILNDTMGKRIAKSTLQKVEFLIAPGLSVSARMSLSTKKESIPSLKRYAVMLDENGAVEKNALGETMTLNVMNSTSHLDADDNDEEVELNHRANGYPYGSDLIPIGPLDLEGLKFRSPPMVTILGYTTIESIPMSQWMGPTRILSGDADSRKACLAISALSQALDRLDRMAICRYVGRKDAEPLMGILLPLIEIPSTVKDKIGEYGMPNRRSKPRHLVFVQFPFADDIQNLEMHPLDEAVGGNKANETCDNLIDAFLLPPDIINCENTPNPAIRSFRKTKIQRAVSPSFDGTVGARDDGNDPMCTPPAMVIKGGCELKNFRRTFPLEVVGSGLKKKQKKFWSDTS</sequence>
<name>A0A7S3V9B7_9STRA</name>
<dbReference type="Gene3D" id="2.40.290.10">
    <property type="match status" value="1"/>
</dbReference>
<evidence type="ECO:0000313" key="13">
    <source>
        <dbReference type="EMBL" id="CAE0464994.1"/>
    </source>
</evidence>
<dbReference type="EMBL" id="HBIO01012657">
    <property type="protein sequence ID" value="CAE0464994.1"/>
    <property type="molecule type" value="Transcribed_RNA"/>
</dbReference>
<dbReference type="GO" id="GO:0006310">
    <property type="term" value="P:DNA recombination"/>
    <property type="evidence" value="ECO:0007669"/>
    <property type="project" value="UniProtKB-KW"/>
</dbReference>
<keyword evidence="3" id="KW-0227">DNA damage</keyword>
<evidence type="ECO:0000256" key="11">
    <source>
        <dbReference type="SAM" id="MobiDB-lite"/>
    </source>
</evidence>
<evidence type="ECO:0000256" key="3">
    <source>
        <dbReference type="ARBA" id="ARBA00022763"/>
    </source>
</evidence>
<accession>A0A7S3V9B7</accession>
<dbReference type="InterPro" id="IPR006164">
    <property type="entry name" value="DNA_bd_Ku70/Ku80"/>
</dbReference>
<feature type="compositionally biased region" description="Basic and acidic residues" evidence="11">
    <location>
        <begin position="143"/>
        <end position="154"/>
    </location>
</feature>
<feature type="compositionally biased region" description="Low complexity" evidence="11">
    <location>
        <begin position="306"/>
        <end position="322"/>
    </location>
</feature>
<dbReference type="GO" id="GO:0016787">
    <property type="term" value="F:hydrolase activity"/>
    <property type="evidence" value="ECO:0007669"/>
    <property type="project" value="UniProtKB-KW"/>
</dbReference>
<evidence type="ECO:0000256" key="7">
    <source>
        <dbReference type="ARBA" id="ARBA00023125"/>
    </source>
</evidence>
<evidence type="ECO:0000259" key="12">
    <source>
        <dbReference type="SMART" id="SM00559"/>
    </source>
</evidence>
<reference evidence="13" key="1">
    <citation type="submission" date="2021-01" db="EMBL/GenBank/DDBJ databases">
        <authorList>
            <person name="Corre E."/>
            <person name="Pelletier E."/>
            <person name="Niang G."/>
            <person name="Scheremetjew M."/>
            <person name="Finn R."/>
            <person name="Kale V."/>
            <person name="Holt S."/>
            <person name="Cochrane G."/>
            <person name="Meng A."/>
            <person name="Brown T."/>
            <person name="Cohen L."/>
        </authorList>
    </citation>
    <scope>NUCLEOTIDE SEQUENCE</scope>
    <source>
        <strain evidence="13">MM31A-1</strain>
    </source>
</reference>
<keyword evidence="6" id="KW-0067">ATP-binding</keyword>
<protein>
    <recommendedName>
        <fullName evidence="12">Ku domain-containing protein</fullName>
    </recommendedName>
</protein>
<evidence type="ECO:0000256" key="6">
    <source>
        <dbReference type="ARBA" id="ARBA00022840"/>
    </source>
</evidence>
<keyword evidence="9" id="KW-0234">DNA repair</keyword>
<dbReference type="InterPro" id="IPR036465">
    <property type="entry name" value="vWFA_dom_sf"/>
</dbReference>
<comment type="subcellular location">
    <subcellularLocation>
        <location evidence="1">Nucleus</location>
    </subcellularLocation>
</comment>
<dbReference type="GO" id="GO:0000723">
    <property type="term" value="P:telomere maintenance"/>
    <property type="evidence" value="ECO:0007669"/>
    <property type="project" value="TreeGrafter"/>
</dbReference>